<accession>A0A940WR41</accession>
<dbReference type="InterPro" id="IPR027417">
    <property type="entry name" value="P-loop_NTPase"/>
</dbReference>
<evidence type="ECO:0000256" key="1">
    <source>
        <dbReference type="ARBA" id="ARBA00004202"/>
    </source>
</evidence>
<evidence type="ECO:0000256" key="3">
    <source>
        <dbReference type="ARBA" id="ARBA00022741"/>
    </source>
</evidence>
<gene>
    <name evidence="8" type="ORF">JOL79_16660</name>
</gene>
<dbReference type="PANTHER" id="PTHR42711:SF17">
    <property type="entry name" value="ABC TRANSPORTER ATP-BINDING PROTEIN"/>
    <property type="match status" value="1"/>
</dbReference>
<dbReference type="Pfam" id="PF00005">
    <property type="entry name" value="ABC_tran"/>
    <property type="match status" value="1"/>
</dbReference>
<proteinExistence type="predicted"/>
<dbReference type="InterPro" id="IPR017871">
    <property type="entry name" value="ABC_transporter-like_CS"/>
</dbReference>
<evidence type="ECO:0000256" key="6">
    <source>
        <dbReference type="SAM" id="MobiDB-lite"/>
    </source>
</evidence>
<dbReference type="SUPFAM" id="SSF52540">
    <property type="entry name" value="P-loop containing nucleoside triphosphate hydrolases"/>
    <property type="match status" value="1"/>
</dbReference>
<dbReference type="Proteomes" id="UP000674234">
    <property type="component" value="Unassembled WGS sequence"/>
</dbReference>
<keyword evidence="4 8" id="KW-0067">ATP-binding</keyword>
<feature type="domain" description="ABC transporter" evidence="7">
    <location>
        <begin position="46"/>
        <end position="271"/>
    </location>
</feature>
<organism evidence="8 9">
    <name type="scientific">Microbispora oryzae</name>
    <dbReference type="NCBI Taxonomy" id="2806554"/>
    <lineage>
        <taxon>Bacteria</taxon>
        <taxon>Bacillati</taxon>
        <taxon>Actinomycetota</taxon>
        <taxon>Actinomycetes</taxon>
        <taxon>Streptosporangiales</taxon>
        <taxon>Streptosporangiaceae</taxon>
        <taxon>Microbispora</taxon>
    </lineage>
</organism>
<dbReference type="InterPro" id="IPR003439">
    <property type="entry name" value="ABC_transporter-like_ATP-bd"/>
</dbReference>
<keyword evidence="3" id="KW-0547">Nucleotide-binding</keyword>
<dbReference type="CDD" id="cd03230">
    <property type="entry name" value="ABC_DR_subfamily_A"/>
    <property type="match status" value="1"/>
</dbReference>
<dbReference type="InterPro" id="IPR050763">
    <property type="entry name" value="ABC_transporter_ATP-binding"/>
</dbReference>
<reference evidence="8" key="1">
    <citation type="submission" date="2021-02" db="EMBL/GenBank/DDBJ databases">
        <title>Draft genome sequence of Microbispora sp. RL4-1S isolated from rice leaves in Thailand.</title>
        <authorList>
            <person name="Muangham S."/>
            <person name="Duangmal K."/>
        </authorList>
    </citation>
    <scope>NUCLEOTIDE SEQUENCE</scope>
    <source>
        <strain evidence="8">RL4-1S</strain>
    </source>
</reference>
<keyword evidence="5" id="KW-0046">Antibiotic resistance</keyword>
<evidence type="ECO:0000259" key="7">
    <source>
        <dbReference type="PROSITE" id="PS50893"/>
    </source>
</evidence>
<dbReference type="GO" id="GO:0016887">
    <property type="term" value="F:ATP hydrolysis activity"/>
    <property type="evidence" value="ECO:0007669"/>
    <property type="project" value="InterPro"/>
</dbReference>
<evidence type="ECO:0000256" key="4">
    <source>
        <dbReference type="ARBA" id="ARBA00022840"/>
    </source>
</evidence>
<comment type="caution">
    <text evidence="8">The sequence shown here is derived from an EMBL/GenBank/DDBJ whole genome shotgun (WGS) entry which is preliminary data.</text>
</comment>
<feature type="region of interest" description="Disordered" evidence="6">
    <location>
        <begin position="1"/>
        <end position="21"/>
    </location>
</feature>
<evidence type="ECO:0000313" key="9">
    <source>
        <dbReference type="Proteomes" id="UP000674234"/>
    </source>
</evidence>
<dbReference type="PROSITE" id="PS50893">
    <property type="entry name" value="ABC_TRANSPORTER_2"/>
    <property type="match status" value="1"/>
</dbReference>
<name>A0A940WR41_9ACTN</name>
<dbReference type="PANTHER" id="PTHR42711">
    <property type="entry name" value="ABC TRANSPORTER ATP-BINDING PROTEIN"/>
    <property type="match status" value="1"/>
</dbReference>
<dbReference type="GO" id="GO:0005524">
    <property type="term" value="F:ATP binding"/>
    <property type="evidence" value="ECO:0007669"/>
    <property type="project" value="UniProtKB-KW"/>
</dbReference>
<dbReference type="SMART" id="SM00382">
    <property type="entry name" value="AAA"/>
    <property type="match status" value="1"/>
</dbReference>
<dbReference type="GO" id="GO:0005886">
    <property type="term" value="C:plasma membrane"/>
    <property type="evidence" value="ECO:0007669"/>
    <property type="project" value="UniProtKB-SubCell"/>
</dbReference>
<keyword evidence="2" id="KW-0813">Transport</keyword>
<dbReference type="GO" id="GO:0046677">
    <property type="term" value="P:response to antibiotic"/>
    <property type="evidence" value="ECO:0007669"/>
    <property type="project" value="UniProtKB-KW"/>
</dbReference>
<dbReference type="EMBL" id="JAFCNB010000008">
    <property type="protein sequence ID" value="MBP2705444.1"/>
    <property type="molecule type" value="Genomic_DNA"/>
</dbReference>
<comment type="subcellular location">
    <subcellularLocation>
        <location evidence="1">Cell membrane</location>
        <topology evidence="1">Peripheral membrane protein</topology>
    </subcellularLocation>
</comment>
<dbReference type="AlphaFoldDB" id="A0A940WR41"/>
<dbReference type="Gene3D" id="3.40.50.300">
    <property type="entry name" value="P-loop containing nucleotide triphosphate hydrolases"/>
    <property type="match status" value="1"/>
</dbReference>
<evidence type="ECO:0000313" key="8">
    <source>
        <dbReference type="EMBL" id="MBP2705444.1"/>
    </source>
</evidence>
<sequence length="352" mass="37956">MRGESGRAQGHPRACDRPPTQPAREVVNCSLFPPPPLAKDQGVTAIQVHHISKSYGRFQAVNDISFEVEAGTVFALLGRNGAGKTTTIELLTGFQKPDTGSVSVLGLDPIRDRAQVRGNVGIMLQEAGFFPDLTAGQTVEIWRDFTPAARPASEALELAGLTAKTKTKVRQLSGGEKRRLDLALALLGRPDVLFLDEPTTGMDPEARHNTWEVVRDLAARGTTVLLTTHYLEEAQQLATNLAIMDRGEIVVGGEMAETLAARVGRVSFELPSMIYPGELPLPATVRGRLAMVQAADPDLVAQTLLGWASERGLRLRGLEVRTASLEDLFLELAQNDKTPESDRPAQGGGTRA</sequence>
<dbReference type="InterPro" id="IPR003593">
    <property type="entry name" value="AAA+_ATPase"/>
</dbReference>
<keyword evidence="9" id="KW-1185">Reference proteome</keyword>
<dbReference type="PROSITE" id="PS00211">
    <property type="entry name" value="ABC_TRANSPORTER_1"/>
    <property type="match status" value="1"/>
</dbReference>
<evidence type="ECO:0000256" key="5">
    <source>
        <dbReference type="ARBA" id="ARBA00023251"/>
    </source>
</evidence>
<evidence type="ECO:0000256" key="2">
    <source>
        <dbReference type="ARBA" id="ARBA00022448"/>
    </source>
</evidence>
<protein>
    <submittedName>
        <fullName evidence="8">ABC transporter ATP-binding protein</fullName>
    </submittedName>
</protein>